<dbReference type="Proteomes" id="UP000469670">
    <property type="component" value="Unassembled WGS sequence"/>
</dbReference>
<organism evidence="3 4">
    <name type="scientific">Streptomyces parvus</name>
    <dbReference type="NCBI Taxonomy" id="66428"/>
    <lineage>
        <taxon>Bacteria</taxon>
        <taxon>Bacillati</taxon>
        <taxon>Actinomycetota</taxon>
        <taxon>Actinomycetes</taxon>
        <taxon>Kitasatosporales</taxon>
        <taxon>Streptomycetaceae</taxon>
        <taxon>Streptomyces</taxon>
    </lineage>
</organism>
<dbReference type="SUPFAM" id="SSF52091">
    <property type="entry name" value="SpoIIaa-like"/>
    <property type="match status" value="1"/>
</dbReference>
<dbReference type="InterPro" id="IPR058548">
    <property type="entry name" value="MlaB-like_STAS"/>
</dbReference>
<dbReference type="Pfam" id="PF13466">
    <property type="entry name" value="STAS_2"/>
    <property type="match status" value="1"/>
</dbReference>
<name>A0A7K3RUG7_9ACTN</name>
<dbReference type="AlphaFoldDB" id="A0A7K3RUG7"/>
<dbReference type="RefSeq" id="WP_164201776.1">
    <property type="nucleotide sequence ID" value="NZ_JAAGMP010000547.1"/>
</dbReference>
<evidence type="ECO:0000313" key="3">
    <source>
        <dbReference type="EMBL" id="NEC18824.1"/>
    </source>
</evidence>
<protein>
    <submittedName>
        <fullName evidence="3">STAS domain-containing protein</fullName>
    </submittedName>
</protein>
<feature type="region of interest" description="Disordered" evidence="1">
    <location>
        <begin position="1"/>
        <end position="21"/>
    </location>
</feature>
<dbReference type="Gene3D" id="3.30.750.24">
    <property type="entry name" value="STAS domain"/>
    <property type="match status" value="1"/>
</dbReference>
<dbReference type="CDD" id="cd07043">
    <property type="entry name" value="STAS_anti-anti-sigma_factors"/>
    <property type="match status" value="1"/>
</dbReference>
<comment type="caution">
    <text evidence="3">The sequence shown here is derived from an EMBL/GenBank/DDBJ whole genome shotgun (WGS) entry which is preliminary data.</text>
</comment>
<evidence type="ECO:0000256" key="1">
    <source>
        <dbReference type="SAM" id="MobiDB-lite"/>
    </source>
</evidence>
<gene>
    <name evidence="3" type="ORF">G3I50_11225</name>
</gene>
<dbReference type="EMBL" id="JAAGMP010000547">
    <property type="protein sequence ID" value="NEC18824.1"/>
    <property type="molecule type" value="Genomic_DNA"/>
</dbReference>
<accession>A0A7K3RUG7</accession>
<feature type="domain" description="STAS" evidence="2">
    <location>
        <begin position="27"/>
        <end position="112"/>
    </location>
</feature>
<reference evidence="3 4" key="1">
    <citation type="submission" date="2020-01" db="EMBL/GenBank/DDBJ databases">
        <title>Insect and environment-associated Actinomycetes.</title>
        <authorList>
            <person name="Currrie C."/>
            <person name="Chevrette M."/>
            <person name="Carlson C."/>
            <person name="Stubbendieck R."/>
            <person name="Wendt-Pienkowski E."/>
        </authorList>
    </citation>
    <scope>NUCLEOTIDE SEQUENCE [LARGE SCALE GENOMIC DNA]</scope>
    <source>
        <strain evidence="3 4">SID7590</strain>
    </source>
</reference>
<evidence type="ECO:0000313" key="4">
    <source>
        <dbReference type="Proteomes" id="UP000469670"/>
    </source>
</evidence>
<sequence length="139" mass="14856">MMPPYGSAPSPFTLTPAPTPSTKSVRVRAEGYLDYDTCDDFLVKATQYLDRIPAPDVLHLDCSGIDGLDSMGLAALLMLHRRCTAARVALNLERLHPTVDRILRLTGTLEHLAPGSTTSGATTRPGDQGRPSPGLDGDV</sequence>
<proteinExistence type="predicted"/>
<feature type="region of interest" description="Disordered" evidence="1">
    <location>
        <begin position="113"/>
        <end position="139"/>
    </location>
</feature>
<dbReference type="InterPro" id="IPR002645">
    <property type="entry name" value="STAS_dom"/>
</dbReference>
<dbReference type="PROSITE" id="PS50801">
    <property type="entry name" value="STAS"/>
    <property type="match status" value="1"/>
</dbReference>
<dbReference type="InterPro" id="IPR036513">
    <property type="entry name" value="STAS_dom_sf"/>
</dbReference>
<evidence type="ECO:0000259" key="2">
    <source>
        <dbReference type="PROSITE" id="PS50801"/>
    </source>
</evidence>